<dbReference type="InParanoid" id="A0A6P6Y0N0"/>
<feature type="transmembrane region" description="Helical" evidence="11">
    <location>
        <begin position="314"/>
        <end position="330"/>
    </location>
</feature>
<evidence type="ECO:0000256" key="5">
    <source>
        <dbReference type="ARBA" id="ARBA00022958"/>
    </source>
</evidence>
<dbReference type="InterPro" id="IPR005821">
    <property type="entry name" value="Ion_trans_dom"/>
</dbReference>
<dbReference type="SUPFAM" id="SSF81324">
    <property type="entry name" value="Voltage-gated potassium channels"/>
    <property type="match status" value="1"/>
</dbReference>
<evidence type="ECO:0000256" key="2">
    <source>
        <dbReference type="ARBA" id="ARBA00022448"/>
    </source>
</evidence>
<keyword evidence="14" id="KW-1185">Reference proteome</keyword>
<evidence type="ECO:0000313" key="15">
    <source>
        <dbReference type="RefSeq" id="XP_027198825.1"/>
    </source>
</evidence>
<evidence type="ECO:0000256" key="11">
    <source>
        <dbReference type="SAM" id="Phobius"/>
    </source>
</evidence>
<dbReference type="KEGG" id="dpte:113793056"/>
<dbReference type="Gene3D" id="1.10.287.70">
    <property type="match status" value="1"/>
</dbReference>
<dbReference type="PRINTS" id="PR01459">
    <property type="entry name" value="KCNQCHANNEL"/>
</dbReference>
<reference evidence="15" key="1">
    <citation type="submission" date="2025-08" db="UniProtKB">
        <authorList>
            <consortium name="RefSeq"/>
        </authorList>
    </citation>
    <scope>IDENTIFICATION</scope>
    <source>
        <strain evidence="15">Airmid</strain>
    </source>
</reference>
<dbReference type="InterPro" id="IPR027359">
    <property type="entry name" value="Volt_channel_dom_sf"/>
</dbReference>
<dbReference type="PRINTS" id="PR00169">
    <property type="entry name" value="KCHANNEL"/>
</dbReference>
<feature type="transmembrane region" description="Helical" evidence="11">
    <location>
        <begin position="182"/>
        <end position="198"/>
    </location>
</feature>
<dbReference type="GO" id="GO:0005249">
    <property type="term" value="F:voltage-gated potassium channel activity"/>
    <property type="evidence" value="ECO:0007669"/>
    <property type="project" value="InterPro"/>
</dbReference>
<keyword evidence="6 11" id="KW-1133">Transmembrane helix</keyword>
<feature type="transmembrane region" description="Helical" evidence="11">
    <location>
        <begin position="342"/>
        <end position="368"/>
    </location>
</feature>
<evidence type="ECO:0000256" key="10">
    <source>
        <dbReference type="ARBA" id="ARBA00034430"/>
    </source>
</evidence>
<keyword evidence="5" id="KW-0630">Potassium</keyword>
<keyword evidence="7" id="KW-0406">Ion transport</keyword>
<keyword evidence="2" id="KW-0813">Transport</keyword>
<dbReference type="InterPro" id="IPR003937">
    <property type="entry name" value="K_chnl_volt-dep_KCNQ"/>
</dbReference>
<comment type="subcellular location">
    <subcellularLocation>
        <location evidence="1">Cell membrane</location>
        <topology evidence="1">Multi-pass membrane protein</topology>
    </subcellularLocation>
</comment>
<sequence length="664" mass="76378">MNIFNDNNNDKDSSFSKSRFQVTARIDIESAVEDLVEFRTPTPFTGNGGICDQDQSNEPLVGLEENGNNNTVTTTSSSTNSFYNTIYKYRKLKQGGNSLDTVFYPPPNRRLSIYPHSLVGVPFYNERILVYNFLQRPTGAWAIGYHVFVSLAVVCCLILTIISTSSTEFGNSLAKTLNTIDYMIVTFFIVEFLARIWSSECVSYYQGWKGKIRFFKNPIRIIDLCVIIVSLAVLISNIHGELLITSLRGVRFIQIFQMVRLDFKFRPWRMMASVVYSQRIHLAIVFYMGFLALILISFVIYFVEKDQNKDFDSLASSMWWAVITLCTIGYGDMYPITSTGKLLACICSLIGVSIFALPAGILGTGLALKVQEQQRQLKISKRKQPAARLIQSAWKFYVAEQELIRISNSSKYNIGNGNTSSTLNCFRSVLWKRFETSKNKSKTLTWKEMNALCFVFSVKFCISKRDFVKAFKPYDIKDVLEQYAAGHADMLAKIRIMDNRLEKIQSNSISAKGQHEIRLRFLTQLTKLEYEMQKIQITLNDLMHYQVNSRLIIENLLKYILDQQSTLRCFSKNRCRFDMNQTMNVCNVCSNTNNRTTQLLSQFHKLNFADKLEKIFQTYNQDVLLHVIGNNNNNNNQCHSHFCSNSQQQINHAQQQPTQRRLSF</sequence>
<keyword evidence="4 11" id="KW-0812">Transmembrane</keyword>
<dbReference type="PANTHER" id="PTHR47735:SF9">
    <property type="entry name" value="POTASSIUM VOLTAGE-GATED CHANNEL SUBFAMILY KQT MEMBER 4-LIKE ISOFORM X1"/>
    <property type="match status" value="1"/>
</dbReference>
<dbReference type="AlphaFoldDB" id="A0A6P6Y0N0"/>
<gene>
    <name evidence="15" type="primary">LOC113793056</name>
</gene>
<evidence type="ECO:0000256" key="8">
    <source>
        <dbReference type="ARBA" id="ARBA00023136"/>
    </source>
</evidence>
<evidence type="ECO:0000256" key="7">
    <source>
        <dbReference type="ARBA" id="ARBA00023065"/>
    </source>
</evidence>
<feature type="transmembrane region" description="Helical" evidence="11">
    <location>
        <begin position="280"/>
        <end position="302"/>
    </location>
</feature>
<dbReference type="GO" id="GO:0008076">
    <property type="term" value="C:voltage-gated potassium channel complex"/>
    <property type="evidence" value="ECO:0007669"/>
    <property type="project" value="TreeGrafter"/>
</dbReference>
<evidence type="ECO:0000256" key="3">
    <source>
        <dbReference type="ARBA" id="ARBA00022475"/>
    </source>
</evidence>
<evidence type="ECO:0000256" key="6">
    <source>
        <dbReference type="ARBA" id="ARBA00022989"/>
    </source>
</evidence>
<feature type="domain" description="Potassium channel voltage dependent KCNQ C-terminal" evidence="13">
    <location>
        <begin position="457"/>
        <end position="511"/>
    </location>
</feature>
<accession>A0A6P6Y0N0</accession>
<evidence type="ECO:0000313" key="14">
    <source>
        <dbReference type="Proteomes" id="UP000515146"/>
    </source>
</evidence>
<dbReference type="Pfam" id="PF00520">
    <property type="entry name" value="Ion_trans"/>
    <property type="match status" value="1"/>
</dbReference>
<feature type="transmembrane region" description="Helical" evidence="11">
    <location>
        <begin position="219"/>
        <end position="236"/>
    </location>
</feature>
<comment type="catalytic activity">
    <reaction evidence="10">
        <text>K(+)(in) = K(+)(out)</text>
        <dbReference type="Rhea" id="RHEA:29463"/>
        <dbReference type="ChEBI" id="CHEBI:29103"/>
    </reaction>
</comment>
<protein>
    <submittedName>
        <fullName evidence="15">Potassium voltage-gated channel subfamily KQT member 4-like</fullName>
    </submittedName>
</protein>
<keyword evidence="9" id="KW-0407">Ion channel</keyword>
<dbReference type="OMA" id="PWRMMAS"/>
<name>A0A6P6Y0N0_DERPT</name>
<evidence type="ECO:0000256" key="9">
    <source>
        <dbReference type="ARBA" id="ARBA00023303"/>
    </source>
</evidence>
<dbReference type="Gene3D" id="6.10.140.1910">
    <property type="match status" value="1"/>
</dbReference>
<dbReference type="Gene3D" id="1.20.120.350">
    <property type="entry name" value="Voltage-gated potassium channels. Chain C"/>
    <property type="match status" value="1"/>
</dbReference>
<dbReference type="GeneID" id="113793056"/>
<organism evidence="14 15">
    <name type="scientific">Dermatophagoides pteronyssinus</name>
    <name type="common">European house dust mite</name>
    <dbReference type="NCBI Taxonomy" id="6956"/>
    <lineage>
        <taxon>Eukaryota</taxon>
        <taxon>Metazoa</taxon>
        <taxon>Ecdysozoa</taxon>
        <taxon>Arthropoda</taxon>
        <taxon>Chelicerata</taxon>
        <taxon>Arachnida</taxon>
        <taxon>Acari</taxon>
        <taxon>Acariformes</taxon>
        <taxon>Sarcoptiformes</taxon>
        <taxon>Astigmata</taxon>
        <taxon>Psoroptidia</taxon>
        <taxon>Analgoidea</taxon>
        <taxon>Pyroglyphidae</taxon>
        <taxon>Dermatophagoidinae</taxon>
        <taxon>Dermatophagoides</taxon>
    </lineage>
</organism>
<dbReference type="Pfam" id="PF03520">
    <property type="entry name" value="KCNQ_channel"/>
    <property type="match status" value="1"/>
</dbReference>
<dbReference type="OrthoDB" id="8879391at2759"/>
<dbReference type="RefSeq" id="XP_027198825.1">
    <property type="nucleotide sequence ID" value="XM_027343024.1"/>
</dbReference>
<feature type="transmembrane region" description="Helical" evidence="11">
    <location>
        <begin position="143"/>
        <end position="162"/>
    </location>
</feature>
<keyword evidence="8 11" id="KW-0472">Membrane</keyword>
<dbReference type="PANTHER" id="PTHR47735">
    <property type="entry name" value="POTASSIUM VOLTAGE-GATED CHANNEL SUBFAMILY KQT MEMBER 4"/>
    <property type="match status" value="1"/>
</dbReference>
<dbReference type="Proteomes" id="UP000515146">
    <property type="component" value="Unplaced"/>
</dbReference>
<feature type="domain" description="Ion transport" evidence="12">
    <location>
        <begin position="146"/>
        <end position="367"/>
    </location>
</feature>
<evidence type="ECO:0000256" key="1">
    <source>
        <dbReference type="ARBA" id="ARBA00004651"/>
    </source>
</evidence>
<evidence type="ECO:0000259" key="12">
    <source>
        <dbReference type="Pfam" id="PF00520"/>
    </source>
</evidence>
<keyword evidence="3" id="KW-1003">Cell membrane</keyword>
<evidence type="ECO:0000256" key="4">
    <source>
        <dbReference type="ARBA" id="ARBA00022692"/>
    </source>
</evidence>
<dbReference type="InterPro" id="IPR013821">
    <property type="entry name" value="K_chnl_volt-dep_KCNQ_C"/>
</dbReference>
<proteinExistence type="predicted"/>
<evidence type="ECO:0000259" key="13">
    <source>
        <dbReference type="Pfam" id="PF03520"/>
    </source>
</evidence>